<organism evidence="2 3">
    <name type="scientific">Teladorsagia circumcincta</name>
    <name type="common">Brown stomach worm</name>
    <name type="synonym">Ostertagia circumcincta</name>
    <dbReference type="NCBI Taxonomy" id="45464"/>
    <lineage>
        <taxon>Eukaryota</taxon>
        <taxon>Metazoa</taxon>
        <taxon>Ecdysozoa</taxon>
        <taxon>Nematoda</taxon>
        <taxon>Chromadorea</taxon>
        <taxon>Rhabditida</taxon>
        <taxon>Rhabditina</taxon>
        <taxon>Rhabditomorpha</taxon>
        <taxon>Strongyloidea</taxon>
        <taxon>Trichostrongylidae</taxon>
        <taxon>Teladorsagia</taxon>
    </lineage>
</organism>
<proteinExistence type="predicted"/>
<evidence type="ECO:0000313" key="3">
    <source>
        <dbReference type="Proteomes" id="UP000230423"/>
    </source>
</evidence>
<protein>
    <submittedName>
        <fullName evidence="2">Uncharacterized protein</fullName>
    </submittedName>
</protein>
<evidence type="ECO:0000313" key="2">
    <source>
        <dbReference type="EMBL" id="PIO74051.1"/>
    </source>
</evidence>
<name>A0A2G9UUW9_TELCI</name>
<feature type="non-terminal residue" evidence="2">
    <location>
        <position position="1"/>
    </location>
</feature>
<feature type="region of interest" description="Disordered" evidence="1">
    <location>
        <begin position="45"/>
        <end position="84"/>
    </location>
</feature>
<accession>A0A2G9UUW9</accession>
<keyword evidence="3" id="KW-1185">Reference proteome</keyword>
<evidence type="ECO:0000256" key="1">
    <source>
        <dbReference type="SAM" id="MobiDB-lite"/>
    </source>
</evidence>
<gene>
    <name evidence="2" type="ORF">TELCIR_03947</name>
</gene>
<reference evidence="2 3" key="1">
    <citation type="submission" date="2015-09" db="EMBL/GenBank/DDBJ databases">
        <title>Draft genome of the parasitic nematode Teladorsagia circumcincta isolate WARC Sus (inbred).</title>
        <authorList>
            <person name="Mitreva M."/>
        </authorList>
    </citation>
    <scope>NUCLEOTIDE SEQUENCE [LARGE SCALE GENOMIC DNA]</scope>
    <source>
        <strain evidence="2 3">S</strain>
    </source>
</reference>
<feature type="compositionally biased region" description="Pro residues" evidence="1">
    <location>
        <begin position="71"/>
        <end position="84"/>
    </location>
</feature>
<sequence>TGGRQLVPLTEGAVKVLTDNGGKFKPHYHKLATDTSEPIMRTVIAGPQPSNAPTGPPGVTPAAAPVVDFSKPPPGLPPTAPPPAQTAVPAIHIMGTMLRAKNCSFS</sequence>
<dbReference type="Proteomes" id="UP000230423">
    <property type="component" value="Unassembled WGS sequence"/>
</dbReference>
<dbReference type="EMBL" id="KZ345341">
    <property type="protein sequence ID" value="PIO74051.1"/>
    <property type="molecule type" value="Genomic_DNA"/>
</dbReference>
<dbReference type="OrthoDB" id="1917198at2759"/>
<dbReference type="AlphaFoldDB" id="A0A2G9UUW9"/>